<reference evidence="4 5" key="1">
    <citation type="journal article" date="2021" name="Nat. Commun.">
        <title>Incipient diploidization of the medicinal plant Perilla within 10,000 years.</title>
        <authorList>
            <person name="Zhang Y."/>
            <person name="Shen Q."/>
            <person name="Leng L."/>
            <person name="Zhang D."/>
            <person name="Chen S."/>
            <person name="Shi Y."/>
            <person name="Ning Z."/>
            <person name="Chen S."/>
        </authorList>
    </citation>
    <scope>NUCLEOTIDE SEQUENCE [LARGE SCALE GENOMIC DNA]</scope>
    <source>
        <strain evidence="5">cv. PC099</strain>
    </source>
</reference>
<dbReference type="PANTHER" id="PTHR45644">
    <property type="entry name" value="AAA ATPASE, PUTATIVE (AFU_ORTHOLOGUE AFUA_2G12920)-RELATED-RELATED"/>
    <property type="match status" value="1"/>
</dbReference>
<comment type="caution">
    <text evidence="4">The sequence shown here is derived from an EMBL/GenBank/DDBJ whole genome shotgun (WGS) entry which is preliminary data.</text>
</comment>
<protein>
    <submittedName>
        <fullName evidence="4">P-loop containing nucleoside triphosphate hydrolases superfamily protein</fullName>
    </submittedName>
</protein>
<dbReference type="GO" id="GO:0005524">
    <property type="term" value="F:ATP binding"/>
    <property type="evidence" value="ECO:0007669"/>
    <property type="project" value="UniProtKB-KW"/>
</dbReference>
<organism evidence="4 5">
    <name type="scientific">Perilla frutescens var. hirtella</name>
    <name type="common">Perilla citriodora</name>
    <name type="synonym">Perilla setoyensis</name>
    <dbReference type="NCBI Taxonomy" id="608512"/>
    <lineage>
        <taxon>Eukaryota</taxon>
        <taxon>Viridiplantae</taxon>
        <taxon>Streptophyta</taxon>
        <taxon>Embryophyta</taxon>
        <taxon>Tracheophyta</taxon>
        <taxon>Spermatophyta</taxon>
        <taxon>Magnoliopsida</taxon>
        <taxon>eudicotyledons</taxon>
        <taxon>Gunneridae</taxon>
        <taxon>Pentapetalae</taxon>
        <taxon>asterids</taxon>
        <taxon>lamiids</taxon>
        <taxon>Lamiales</taxon>
        <taxon>Lamiaceae</taxon>
        <taxon>Nepetoideae</taxon>
        <taxon>Elsholtzieae</taxon>
        <taxon>Perilla</taxon>
    </lineage>
</organism>
<keyword evidence="1" id="KW-0547">Nucleotide-binding</keyword>
<name>A0AAD4NYD0_PERFH</name>
<evidence type="ECO:0000256" key="1">
    <source>
        <dbReference type="ARBA" id="ARBA00022741"/>
    </source>
</evidence>
<keyword evidence="4" id="KW-0378">Hydrolase</keyword>
<keyword evidence="2" id="KW-0067">ATP-binding</keyword>
<evidence type="ECO:0000256" key="2">
    <source>
        <dbReference type="ARBA" id="ARBA00022840"/>
    </source>
</evidence>
<dbReference type="Pfam" id="PF00004">
    <property type="entry name" value="AAA"/>
    <property type="match status" value="1"/>
</dbReference>
<evidence type="ECO:0000259" key="3">
    <source>
        <dbReference type="Pfam" id="PF00004"/>
    </source>
</evidence>
<dbReference type="SUPFAM" id="SSF52540">
    <property type="entry name" value="P-loop containing nucleoside triphosphate hydrolases"/>
    <property type="match status" value="1"/>
</dbReference>
<dbReference type="Proteomes" id="UP001190926">
    <property type="component" value="Unassembled WGS sequence"/>
</dbReference>
<dbReference type="AlphaFoldDB" id="A0AAD4NYD0"/>
<gene>
    <name evidence="4" type="ORF">C2S53_000806</name>
</gene>
<dbReference type="InterPro" id="IPR003959">
    <property type="entry name" value="ATPase_AAA_core"/>
</dbReference>
<dbReference type="EMBL" id="SDAM02029540">
    <property type="protein sequence ID" value="KAH6756716.1"/>
    <property type="molecule type" value="Genomic_DNA"/>
</dbReference>
<dbReference type="InterPro" id="IPR027417">
    <property type="entry name" value="P-loop_NTPase"/>
</dbReference>
<proteinExistence type="predicted"/>
<evidence type="ECO:0000313" key="5">
    <source>
        <dbReference type="Proteomes" id="UP001190926"/>
    </source>
</evidence>
<dbReference type="GO" id="GO:0005741">
    <property type="term" value="C:mitochondrial outer membrane"/>
    <property type="evidence" value="ECO:0007669"/>
    <property type="project" value="TreeGrafter"/>
</dbReference>
<dbReference type="Gene3D" id="3.40.50.300">
    <property type="entry name" value="P-loop containing nucleotide triphosphate hydrolases"/>
    <property type="match status" value="1"/>
</dbReference>
<sequence length="139" mass="15149">MKLSFSHSGGRPELFSHGNLLKPCKGILPFGPPGTGRTLIVKALATESGANFINITTATITSMWCGVTENLTRAVFSYARKLTPAIIFVDEVDCLVGAHGHDHEKDTSRLNEFMAAWDGLKSKESRRILVIGATNRHLI</sequence>
<dbReference type="InterPro" id="IPR051701">
    <property type="entry name" value="Mito_OM_Translocase_MSP1"/>
</dbReference>
<evidence type="ECO:0000313" key="4">
    <source>
        <dbReference type="EMBL" id="KAH6756716.1"/>
    </source>
</evidence>
<dbReference type="GO" id="GO:0016887">
    <property type="term" value="F:ATP hydrolysis activity"/>
    <property type="evidence" value="ECO:0007669"/>
    <property type="project" value="InterPro"/>
</dbReference>
<keyword evidence="5" id="KW-1185">Reference proteome</keyword>
<accession>A0AAD4NYD0</accession>
<feature type="domain" description="ATPase AAA-type core" evidence="3">
    <location>
        <begin position="28"/>
        <end position="136"/>
    </location>
</feature>
<dbReference type="PANTHER" id="PTHR45644:SF56">
    <property type="entry name" value="AAA ATPASE, PUTATIVE (AFU_ORTHOLOGUE AFUA_2G12920)-RELATED"/>
    <property type="match status" value="1"/>
</dbReference>